<dbReference type="PROSITE" id="PS50005">
    <property type="entry name" value="TPR"/>
    <property type="match status" value="2"/>
</dbReference>
<dbReference type="SMART" id="SM00666">
    <property type="entry name" value="PB1"/>
    <property type="match status" value="1"/>
</dbReference>
<feature type="region of interest" description="Disordered" evidence="4">
    <location>
        <begin position="1"/>
        <end position="30"/>
    </location>
</feature>
<dbReference type="SUPFAM" id="SSF54277">
    <property type="entry name" value="CAD &amp; PB1 domains"/>
    <property type="match status" value="1"/>
</dbReference>
<dbReference type="PANTHER" id="PTHR46183">
    <property type="entry name" value="PROTEIN CLMP1"/>
    <property type="match status" value="1"/>
</dbReference>
<evidence type="ECO:0000256" key="1">
    <source>
        <dbReference type="ARBA" id="ARBA00022737"/>
    </source>
</evidence>
<dbReference type="CDD" id="cd05992">
    <property type="entry name" value="PB1"/>
    <property type="match status" value="1"/>
</dbReference>
<dbReference type="InterPro" id="IPR000270">
    <property type="entry name" value="PB1_dom"/>
</dbReference>
<evidence type="ECO:0000313" key="6">
    <source>
        <dbReference type="EMBL" id="RAL37302.1"/>
    </source>
</evidence>
<dbReference type="InterPro" id="IPR053793">
    <property type="entry name" value="PB1-like"/>
</dbReference>
<protein>
    <recommendedName>
        <fullName evidence="5">PB1 domain-containing protein</fullName>
    </recommendedName>
</protein>
<keyword evidence="1" id="KW-0677">Repeat</keyword>
<feature type="repeat" description="TPR" evidence="3">
    <location>
        <begin position="45"/>
        <end position="78"/>
    </location>
</feature>
<feature type="compositionally biased region" description="Basic residues" evidence="4">
    <location>
        <begin position="1"/>
        <end position="13"/>
    </location>
</feature>
<dbReference type="Gene3D" id="3.10.20.90">
    <property type="entry name" value="Phosphatidylinositol 3-kinase Catalytic Subunit, Chain A, domain 1"/>
    <property type="match status" value="1"/>
</dbReference>
<feature type="compositionally biased region" description="Basic and acidic residues" evidence="4">
    <location>
        <begin position="282"/>
        <end position="298"/>
    </location>
</feature>
<dbReference type="Proteomes" id="UP000249390">
    <property type="component" value="Unassembled WGS sequence"/>
</dbReference>
<gene>
    <name evidence="6" type="ORF">DM860_004224</name>
</gene>
<feature type="compositionally biased region" description="Basic residues" evidence="4">
    <location>
        <begin position="196"/>
        <end position="205"/>
    </location>
</feature>
<feature type="compositionally biased region" description="Basic and acidic residues" evidence="4">
    <location>
        <begin position="206"/>
        <end position="235"/>
    </location>
</feature>
<dbReference type="Pfam" id="PF00564">
    <property type="entry name" value="PB1"/>
    <property type="match status" value="1"/>
</dbReference>
<proteinExistence type="predicted"/>
<evidence type="ECO:0000259" key="5">
    <source>
        <dbReference type="PROSITE" id="PS51745"/>
    </source>
</evidence>
<dbReference type="EMBL" id="NQVE01000217">
    <property type="protein sequence ID" value="RAL37302.1"/>
    <property type="molecule type" value="Genomic_DNA"/>
</dbReference>
<dbReference type="InterPro" id="IPR011990">
    <property type="entry name" value="TPR-like_helical_dom_sf"/>
</dbReference>
<evidence type="ECO:0000256" key="3">
    <source>
        <dbReference type="PROSITE-ProRule" id="PRU00339"/>
    </source>
</evidence>
<evidence type="ECO:0000256" key="4">
    <source>
        <dbReference type="SAM" id="MobiDB-lite"/>
    </source>
</evidence>
<dbReference type="SUPFAM" id="SSF48452">
    <property type="entry name" value="TPR-like"/>
    <property type="match status" value="1"/>
</dbReference>
<organism evidence="6 7">
    <name type="scientific">Cuscuta australis</name>
    <dbReference type="NCBI Taxonomy" id="267555"/>
    <lineage>
        <taxon>Eukaryota</taxon>
        <taxon>Viridiplantae</taxon>
        <taxon>Streptophyta</taxon>
        <taxon>Embryophyta</taxon>
        <taxon>Tracheophyta</taxon>
        <taxon>Spermatophyta</taxon>
        <taxon>Magnoliopsida</taxon>
        <taxon>eudicotyledons</taxon>
        <taxon>Gunneridae</taxon>
        <taxon>Pentapetalae</taxon>
        <taxon>asterids</taxon>
        <taxon>lamiids</taxon>
        <taxon>Solanales</taxon>
        <taxon>Convolvulaceae</taxon>
        <taxon>Cuscuteae</taxon>
        <taxon>Cuscuta</taxon>
        <taxon>Cuscuta subgen. Grammica</taxon>
        <taxon>Cuscuta sect. Cleistogrammica</taxon>
    </lineage>
</organism>
<keyword evidence="2 3" id="KW-0802">TPR repeat</keyword>
<dbReference type="PANTHER" id="PTHR46183:SF16">
    <property type="entry name" value="PROTEIN PHOX3"/>
    <property type="match status" value="1"/>
</dbReference>
<reference evidence="6 7" key="1">
    <citation type="submission" date="2018-06" db="EMBL/GenBank/DDBJ databases">
        <title>The Genome of Cuscuta australis (Dodder) Provides Insight into the Evolution of Plant Parasitism.</title>
        <authorList>
            <person name="Liu H."/>
        </authorList>
    </citation>
    <scope>NUCLEOTIDE SEQUENCE [LARGE SCALE GENOMIC DNA]</scope>
    <source>
        <strain evidence="7">cv. Yunnan</strain>
        <tissue evidence="6">Vines</tissue>
    </source>
</reference>
<dbReference type="SMART" id="SM00028">
    <property type="entry name" value="TPR"/>
    <property type="match status" value="3"/>
</dbReference>
<sequence>MGNHGKNKTKQKGAKSGDSKVKKNKGSVDSQGVYDKDMVVFISMSRELKEEGNDLFQKRDYEGAMSKYEKAICLLPGNHIDVSQLRSNMAACYMQMGLSEYPRAVHECNLALEVTPNYGKALLKRARCYEAMDKFDLVLRDVRRVLQMEPNNLMATEIAERVKATVEQRGIGQYLLAAVPEYVEPPVASCSSKASPKGRVRRNKSNKIDVKQKGAQDNKTAKDGFDETHEAKNKTTEGGNGEAKVKDGALGFEGLNPNDKKVEEKKAKISDNGLHVQKKAKNQNEGKAKHTDEEGKAEDKLAVDEIKKDVEKLSRSRRMVKLIFGEDIRCAQVPTDCSILELREIIHDRFPNSKSFLIKYKDQEGDLVTITTSKDLSWAEASSVEHSPVRLYVVEVSPDQDPFFKKYWGEEKLKYNAKQTHRIENEDLLRRSKDLQKKSTCIDDVIIHFSDQFKNYAGFKCNTYPDLQELGMKLYSEAMEEMVTSEDAQDLFIAAGEKFQEMAALALLNWGNIHMTRARKRVYFTEDKTRAELVSAEVKSVYVWAEKEYLTAGRRYEEALNIKPNFYEGILALGIQKFELAKLSWYYASSTNADLESWPSTEALQLYNDAEENMERGMQMWKEDQKRMSELSETQTLLKKMKLECLFREISADEAADQAAKMMSQINLLWCSMLYERSTMEFKLGLPVWQKSLDFSVEKFELAGASQTDIAAMIKSHCSNTTAPEGTGFSIDDEMHEARRWKRYVPSFRLEPLLRRRISKLNPAP</sequence>
<evidence type="ECO:0000313" key="7">
    <source>
        <dbReference type="Proteomes" id="UP000249390"/>
    </source>
</evidence>
<feature type="domain" description="PB1" evidence="5">
    <location>
        <begin position="317"/>
        <end position="396"/>
    </location>
</feature>
<feature type="repeat" description="TPR" evidence="3">
    <location>
        <begin position="119"/>
        <end position="152"/>
    </location>
</feature>
<evidence type="ECO:0000256" key="2">
    <source>
        <dbReference type="ARBA" id="ARBA00022803"/>
    </source>
</evidence>
<dbReference type="Gene3D" id="1.25.40.10">
    <property type="entry name" value="Tetratricopeptide repeat domain"/>
    <property type="match status" value="1"/>
</dbReference>
<name>A0A328CVG2_9ASTE</name>
<keyword evidence="7" id="KW-1185">Reference proteome</keyword>
<dbReference type="InterPro" id="IPR044517">
    <property type="entry name" value="PHOX1-4"/>
</dbReference>
<dbReference type="AlphaFoldDB" id="A0A328CVG2"/>
<dbReference type="InterPro" id="IPR019734">
    <property type="entry name" value="TPR_rpt"/>
</dbReference>
<accession>A0A328CVG2</accession>
<dbReference type="PROSITE" id="PS51745">
    <property type="entry name" value="PB1"/>
    <property type="match status" value="1"/>
</dbReference>
<feature type="compositionally biased region" description="Basic and acidic residues" evidence="4">
    <location>
        <begin position="258"/>
        <end position="269"/>
    </location>
</feature>
<feature type="region of interest" description="Disordered" evidence="4">
    <location>
        <begin position="187"/>
        <end position="298"/>
    </location>
</feature>
<comment type="caution">
    <text evidence="6">The sequence shown here is derived from an EMBL/GenBank/DDBJ whole genome shotgun (WGS) entry which is preliminary data.</text>
</comment>